<feature type="region of interest" description="Disordered" evidence="1">
    <location>
        <begin position="485"/>
        <end position="505"/>
    </location>
</feature>
<evidence type="ECO:0000256" key="1">
    <source>
        <dbReference type="SAM" id="MobiDB-lite"/>
    </source>
</evidence>
<accession>A0A8E0VG85</accession>
<organism evidence="3 4">
    <name type="scientific">Fasciolopsis buskii</name>
    <dbReference type="NCBI Taxonomy" id="27845"/>
    <lineage>
        <taxon>Eukaryota</taxon>
        <taxon>Metazoa</taxon>
        <taxon>Spiralia</taxon>
        <taxon>Lophotrochozoa</taxon>
        <taxon>Platyhelminthes</taxon>
        <taxon>Trematoda</taxon>
        <taxon>Digenea</taxon>
        <taxon>Plagiorchiida</taxon>
        <taxon>Echinostomata</taxon>
        <taxon>Echinostomatoidea</taxon>
        <taxon>Fasciolidae</taxon>
        <taxon>Fasciolopsis</taxon>
    </lineage>
</organism>
<name>A0A8E0VG85_9TREM</name>
<keyword evidence="2" id="KW-1133">Transmembrane helix</keyword>
<keyword evidence="2" id="KW-0812">Transmembrane</keyword>
<dbReference type="Proteomes" id="UP000728185">
    <property type="component" value="Unassembled WGS sequence"/>
</dbReference>
<evidence type="ECO:0000313" key="4">
    <source>
        <dbReference type="Proteomes" id="UP000728185"/>
    </source>
</evidence>
<gene>
    <name evidence="3" type="ORF">FBUS_00740</name>
</gene>
<protein>
    <submittedName>
        <fullName evidence="3">Uncharacterized protein</fullName>
    </submittedName>
</protein>
<evidence type="ECO:0000313" key="3">
    <source>
        <dbReference type="EMBL" id="KAA0184164.1"/>
    </source>
</evidence>
<feature type="transmembrane region" description="Helical" evidence="2">
    <location>
        <begin position="448"/>
        <end position="470"/>
    </location>
</feature>
<feature type="compositionally biased region" description="Basic residues" evidence="1">
    <location>
        <begin position="485"/>
        <end position="496"/>
    </location>
</feature>
<reference evidence="3" key="1">
    <citation type="submission" date="2019-05" db="EMBL/GenBank/DDBJ databases">
        <title>Annotation for the trematode Fasciolopsis buski.</title>
        <authorList>
            <person name="Choi Y.-J."/>
        </authorList>
    </citation>
    <scope>NUCLEOTIDE SEQUENCE</scope>
    <source>
        <strain evidence="3">HT</strain>
        <tissue evidence="3">Whole worm</tissue>
    </source>
</reference>
<keyword evidence="4" id="KW-1185">Reference proteome</keyword>
<evidence type="ECO:0000256" key="2">
    <source>
        <dbReference type="SAM" id="Phobius"/>
    </source>
</evidence>
<comment type="caution">
    <text evidence="3">The sequence shown here is derived from an EMBL/GenBank/DDBJ whole genome shotgun (WGS) entry which is preliminary data.</text>
</comment>
<keyword evidence="2" id="KW-0472">Membrane</keyword>
<dbReference type="OrthoDB" id="6270579at2759"/>
<sequence length="771" mass="85143">MGFECDQKHAVCRSKNAICEGAGLQTSRTFAPHKVSASFLWPTIVDYTPMANVERQGPTRICQCQNTMVAVYQSTLGYTECFPQLGAGAAQCHSCIASGGVCYDLNNDGVGDGCVCPPHKSLSSKLRSTGEQSCNAVQDGHFSICYRPHSIQPYEHLSADLAVGKAVVQLVPNDVENIAIFKEYMNADKEITTLDASFLFNQMRDHCRLTKAGNNAARLNDRLAGSNMARTSEMDPNMQEQYCVDLDAWQLKQTCGVRIYPLSKNAVQYEAILEVMLTRNRRTPNKDFQIPLKCIAPPPNRLPLHDYLAVQGADSGEVSIQQPINNSDQLRFSQADTIHLQRPPCESLQAQDVESVSSNDPQTVARGEINTSTPTNFLLIERWTHIEVTLDQDGDGLVPGLPTIPSTVHEFPMDYAMRQFNFPRDSSSSSGPRQQPCYFTLCLNTTHLAWISIGLLTLIMLFILILLFLYKRKSLNGSSEKAVGIKKHSMQRHRPQQVKSQVKNNSDCHKIISNRTRVPNISLVGTSDPKPQSLLRVPSCLLGITPTRNPEPFAFEQQSVRKSGILSPVFYGSDSTFPEGPESHLFCYRGSVGRSTVNSTAAISSESQMAHSTLPTKMANSRSDAYCYCDHLSGNTMGHNTDKNPTLVLERRAGRLQQIVNFTLAQHANEFDQVNGEAMFATGWQQAVPSADILSCGYSSSDDRKQLLQTCPSQQTRQSEHEGYSNEPSDSIPTISTDLIVLNNSCVDSQEPDSKVSTCNECNKIGSQHAH</sequence>
<feature type="region of interest" description="Disordered" evidence="1">
    <location>
        <begin position="711"/>
        <end position="733"/>
    </location>
</feature>
<dbReference type="AlphaFoldDB" id="A0A8E0VG85"/>
<dbReference type="EMBL" id="LUCM01011297">
    <property type="protein sequence ID" value="KAA0184164.1"/>
    <property type="molecule type" value="Genomic_DNA"/>
</dbReference>
<proteinExistence type="predicted"/>